<sequence>MSSVFFMACSDSGRDADENAQSLEQPTIINPDGGPSTPEPRFGRYTVAAPGVTDFTKFHTDSGFHPLGEWVSERAGREYLVSIRSSDGNGSTPDSYGRVNILADQDVTFRAGYVWVSLADAPATHGLSATDITDMKQLDFNFPISHLWLGPRGAKYVFAPGNYEVRYGMYDGFRFQVAADDNKVVQPWSYATRRVAKIVAPKRELPTLGCGKTHESRPLYQPRYRVTGKYSGQETSRDLTVRDESAIEVGAGSMYPGATYDIAIEGILGTRPLPLSNPGEGPLTLRLGRLDVEDVAIQKPDGTALMLRGRFFVYPMQKDSAGREFPSSTNIVCDDGALTHSGVDLVRGRYKVDVKYQYGGPEDKVLTYIVDVE</sequence>
<keyword evidence="3" id="KW-1185">Reference proteome</keyword>
<protein>
    <submittedName>
        <fullName evidence="2">Uncharacterized protein</fullName>
    </submittedName>
</protein>
<evidence type="ECO:0000313" key="3">
    <source>
        <dbReference type="Proteomes" id="UP001370348"/>
    </source>
</evidence>
<proteinExistence type="predicted"/>
<feature type="region of interest" description="Disordered" evidence="1">
    <location>
        <begin position="12"/>
        <end position="36"/>
    </location>
</feature>
<reference evidence="2 3" key="1">
    <citation type="submission" date="2021-12" db="EMBL/GenBank/DDBJ databases">
        <title>Discovery of the Pendulisporaceae a myxobacterial family with distinct sporulation behavior and unique specialized metabolism.</title>
        <authorList>
            <person name="Garcia R."/>
            <person name="Popoff A."/>
            <person name="Bader C.D."/>
            <person name="Loehr J."/>
            <person name="Walesch S."/>
            <person name="Walt C."/>
            <person name="Boldt J."/>
            <person name="Bunk B."/>
            <person name="Haeckl F.J.F.P.J."/>
            <person name="Gunesch A.P."/>
            <person name="Birkelbach J."/>
            <person name="Nuebel U."/>
            <person name="Pietschmann T."/>
            <person name="Bach T."/>
            <person name="Mueller R."/>
        </authorList>
    </citation>
    <scope>NUCLEOTIDE SEQUENCE [LARGE SCALE GENOMIC DNA]</scope>
    <source>
        <strain evidence="2 3">MSr11954</strain>
    </source>
</reference>
<dbReference type="RefSeq" id="WP_394825741.1">
    <property type="nucleotide sequence ID" value="NZ_CP089984.1"/>
</dbReference>
<name>A0ABZ2LYZ8_9BACT</name>
<feature type="compositionally biased region" description="Polar residues" evidence="1">
    <location>
        <begin position="19"/>
        <end position="28"/>
    </location>
</feature>
<dbReference type="Proteomes" id="UP001370348">
    <property type="component" value="Chromosome"/>
</dbReference>
<organism evidence="2 3">
    <name type="scientific">Pendulispora albinea</name>
    <dbReference type="NCBI Taxonomy" id="2741071"/>
    <lineage>
        <taxon>Bacteria</taxon>
        <taxon>Pseudomonadati</taxon>
        <taxon>Myxococcota</taxon>
        <taxon>Myxococcia</taxon>
        <taxon>Myxococcales</taxon>
        <taxon>Sorangiineae</taxon>
        <taxon>Pendulisporaceae</taxon>
        <taxon>Pendulispora</taxon>
    </lineage>
</organism>
<evidence type="ECO:0000256" key="1">
    <source>
        <dbReference type="SAM" id="MobiDB-lite"/>
    </source>
</evidence>
<accession>A0ABZ2LYZ8</accession>
<evidence type="ECO:0000313" key="2">
    <source>
        <dbReference type="EMBL" id="WXB16113.1"/>
    </source>
</evidence>
<dbReference type="EMBL" id="CP089984">
    <property type="protein sequence ID" value="WXB16113.1"/>
    <property type="molecule type" value="Genomic_DNA"/>
</dbReference>
<gene>
    <name evidence="2" type="ORF">LZC94_02300</name>
</gene>